<comment type="similarity">
    <text evidence="4">Belongs to the IWR1/SLC7A6OS family.</text>
</comment>
<evidence type="ECO:0000313" key="12">
    <source>
        <dbReference type="EMBL" id="NWS54650.1"/>
    </source>
</evidence>
<dbReference type="Proteomes" id="UP000541181">
    <property type="component" value="Unassembled WGS sequence"/>
</dbReference>
<dbReference type="OrthoDB" id="6255506at2759"/>
<accession>A0A7K5GCD3</accession>
<dbReference type="EMBL" id="VZRC01000094">
    <property type="protein sequence ID" value="NWS54650.1"/>
    <property type="molecule type" value="Genomic_DNA"/>
</dbReference>
<evidence type="ECO:0000256" key="3">
    <source>
        <dbReference type="ARBA" id="ARBA00004496"/>
    </source>
</evidence>
<dbReference type="GO" id="GO:0005634">
    <property type="term" value="C:nucleus"/>
    <property type="evidence" value="ECO:0007669"/>
    <property type="project" value="UniProtKB-SubCell"/>
</dbReference>
<evidence type="ECO:0000313" key="13">
    <source>
        <dbReference type="Proteomes" id="UP000541181"/>
    </source>
</evidence>
<proteinExistence type="inferred from homology"/>
<dbReference type="PANTHER" id="PTHR31196:SF2">
    <property type="entry name" value="RNA POLYMERASE II NUCLEAR LOCALIZATION PROTEIN SLC7A6OS-RELATED"/>
    <property type="match status" value="1"/>
</dbReference>
<keyword evidence="13" id="KW-1185">Reference proteome</keyword>
<organism evidence="12 13">
    <name type="scientific">Chunga burmeisteri</name>
    <name type="common">Black-legged seriema</name>
    <dbReference type="NCBI Taxonomy" id="1352770"/>
    <lineage>
        <taxon>Eukaryota</taxon>
        <taxon>Metazoa</taxon>
        <taxon>Chordata</taxon>
        <taxon>Craniata</taxon>
        <taxon>Vertebrata</taxon>
        <taxon>Euteleostomi</taxon>
        <taxon>Archelosauria</taxon>
        <taxon>Archosauria</taxon>
        <taxon>Dinosauria</taxon>
        <taxon>Saurischia</taxon>
        <taxon>Theropoda</taxon>
        <taxon>Coelurosauria</taxon>
        <taxon>Aves</taxon>
        <taxon>Neognathae</taxon>
        <taxon>Neoaves</taxon>
        <taxon>Telluraves</taxon>
        <taxon>Australaves</taxon>
        <taxon>Cariamiformes</taxon>
        <taxon>Cariamidae</taxon>
        <taxon>Chunga</taxon>
    </lineage>
</organism>
<feature type="non-terminal residue" evidence="12">
    <location>
        <position position="1"/>
    </location>
</feature>
<comment type="subcellular location">
    <subcellularLocation>
        <location evidence="3">Cytoplasm</location>
    </subcellularLocation>
    <subcellularLocation>
        <location evidence="2">Nucleus</location>
    </subcellularLocation>
</comment>
<evidence type="ECO:0000256" key="7">
    <source>
        <dbReference type="ARBA" id="ARBA00022490"/>
    </source>
</evidence>
<reference evidence="12 13" key="1">
    <citation type="submission" date="2019-09" db="EMBL/GenBank/DDBJ databases">
        <title>Bird 10,000 Genomes (B10K) Project - Family phase.</title>
        <authorList>
            <person name="Zhang G."/>
        </authorList>
    </citation>
    <scope>NUCLEOTIDE SEQUENCE [LARGE SCALE GENOMIC DNA]</scope>
    <source>
        <strain evidence="12">B10K-CU-031-22</strain>
    </source>
</reference>
<dbReference type="PANTHER" id="PTHR31196">
    <property type="entry name" value="RNA POLYMERASE II NUCLEAR LOCALIZATION PROTEIN SLC7A6OS-RELATED"/>
    <property type="match status" value="1"/>
</dbReference>
<evidence type="ECO:0000256" key="5">
    <source>
        <dbReference type="ARBA" id="ARBA00017036"/>
    </source>
</evidence>
<feature type="domain" description="Transcription factor Iwr1" evidence="11">
    <location>
        <begin position="214"/>
        <end position="277"/>
    </location>
</feature>
<name>A0A7K5GCD3_9AVES</name>
<feature type="compositionally biased region" description="Basic and acidic residues" evidence="10">
    <location>
        <begin position="126"/>
        <end position="148"/>
    </location>
</feature>
<feature type="non-terminal residue" evidence="12">
    <location>
        <position position="329"/>
    </location>
</feature>
<feature type="region of interest" description="Disordered" evidence="10">
    <location>
        <begin position="121"/>
        <end position="148"/>
    </location>
</feature>
<keyword evidence="6" id="KW-0813">Transport</keyword>
<dbReference type="InterPro" id="IPR013883">
    <property type="entry name" value="TF_Iwr1_dom"/>
</dbReference>
<dbReference type="GO" id="GO:0005737">
    <property type="term" value="C:cytoplasm"/>
    <property type="evidence" value="ECO:0007669"/>
    <property type="project" value="UniProtKB-SubCell"/>
</dbReference>
<comment type="function">
    <text evidence="1">Directs RNA polymerase II nuclear import.</text>
</comment>
<evidence type="ECO:0000256" key="2">
    <source>
        <dbReference type="ARBA" id="ARBA00004123"/>
    </source>
</evidence>
<feature type="compositionally biased region" description="Acidic residues" evidence="10">
    <location>
        <begin position="247"/>
        <end position="266"/>
    </location>
</feature>
<dbReference type="Pfam" id="PF08574">
    <property type="entry name" value="Iwr1"/>
    <property type="match status" value="1"/>
</dbReference>
<feature type="compositionally biased region" description="Acidic residues" evidence="10">
    <location>
        <begin position="274"/>
        <end position="299"/>
    </location>
</feature>
<evidence type="ECO:0000256" key="8">
    <source>
        <dbReference type="ARBA" id="ARBA00022927"/>
    </source>
</evidence>
<evidence type="ECO:0000256" key="10">
    <source>
        <dbReference type="SAM" id="MobiDB-lite"/>
    </source>
</evidence>
<keyword evidence="7" id="KW-0963">Cytoplasm</keyword>
<protein>
    <recommendedName>
        <fullName evidence="5">Probable RNA polymerase II nuclear localization protein SLC7A6OS</fullName>
    </recommendedName>
</protein>
<dbReference type="AlphaFoldDB" id="A0A7K5GCD3"/>
<dbReference type="InterPro" id="IPR040218">
    <property type="entry name" value="SLC7A6OS"/>
</dbReference>
<keyword evidence="9" id="KW-0539">Nucleus</keyword>
<comment type="caution">
    <text evidence="12">The sequence shown here is derived from an EMBL/GenBank/DDBJ whole genome shotgun (WGS) entry which is preliminary data.</text>
</comment>
<keyword evidence="8" id="KW-0653">Protein transport</keyword>
<feature type="region of interest" description="Disordered" evidence="10">
    <location>
        <begin position="247"/>
        <end position="299"/>
    </location>
</feature>
<evidence type="ECO:0000259" key="11">
    <source>
        <dbReference type="Pfam" id="PF08574"/>
    </source>
</evidence>
<evidence type="ECO:0000256" key="1">
    <source>
        <dbReference type="ARBA" id="ARBA00003202"/>
    </source>
</evidence>
<evidence type="ECO:0000256" key="6">
    <source>
        <dbReference type="ARBA" id="ARBA00022448"/>
    </source>
</evidence>
<sequence>MERAAVLRVKRKRGGTEPAEALLLACKRLRTECDGAQPVERSLFKLVATVSSKNEPVQKYIQEVITRDKAAQSLRPSLGSTQRIIQELRSSKQVKRKENRYRVIASHRPNCTETVVPAINGEASIDGDRSESEATEDASQKETGAVDKSSDCCGKFQLFDIVQEEEVVGDSSVTAANPQQKTDPDVILCNAVEMIRERLNVSEDGKKEHHEKEDEYVYDIYCMETSALGWIQNILSVQPYREEYELVDDDNVPGETYEDEDDENDENNWRNDYPDEDEFLPEEDGDGEKESEESFSDEDQCYRRRTWNKYRQEVLQEFGYDEIQDLDSD</sequence>
<dbReference type="GO" id="GO:0015031">
    <property type="term" value="P:protein transport"/>
    <property type="evidence" value="ECO:0007669"/>
    <property type="project" value="UniProtKB-KW"/>
</dbReference>
<gene>
    <name evidence="12" type="primary">Slc7a6os</name>
    <name evidence="12" type="ORF">CHUBUR_R06659</name>
</gene>
<evidence type="ECO:0000256" key="4">
    <source>
        <dbReference type="ARBA" id="ARBA00010218"/>
    </source>
</evidence>
<dbReference type="GO" id="GO:0032502">
    <property type="term" value="P:developmental process"/>
    <property type="evidence" value="ECO:0007669"/>
    <property type="project" value="TreeGrafter"/>
</dbReference>
<evidence type="ECO:0000256" key="9">
    <source>
        <dbReference type="ARBA" id="ARBA00023242"/>
    </source>
</evidence>